<dbReference type="Proteomes" id="UP000036403">
    <property type="component" value="Unassembled WGS sequence"/>
</dbReference>
<accession>A0A0J7K670</accession>
<feature type="compositionally biased region" description="Basic and acidic residues" evidence="1">
    <location>
        <begin position="42"/>
        <end position="59"/>
    </location>
</feature>
<dbReference type="EMBL" id="LBMM01013246">
    <property type="protein sequence ID" value="KMQ85744.1"/>
    <property type="molecule type" value="Genomic_DNA"/>
</dbReference>
<organism evidence="2 3">
    <name type="scientific">Lasius niger</name>
    <name type="common">Black garden ant</name>
    <dbReference type="NCBI Taxonomy" id="67767"/>
    <lineage>
        <taxon>Eukaryota</taxon>
        <taxon>Metazoa</taxon>
        <taxon>Ecdysozoa</taxon>
        <taxon>Arthropoda</taxon>
        <taxon>Hexapoda</taxon>
        <taxon>Insecta</taxon>
        <taxon>Pterygota</taxon>
        <taxon>Neoptera</taxon>
        <taxon>Endopterygota</taxon>
        <taxon>Hymenoptera</taxon>
        <taxon>Apocrita</taxon>
        <taxon>Aculeata</taxon>
        <taxon>Formicoidea</taxon>
        <taxon>Formicidae</taxon>
        <taxon>Formicinae</taxon>
        <taxon>Lasius</taxon>
        <taxon>Lasius</taxon>
    </lineage>
</organism>
<sequence>MMKEIEQAEESKEPEVDLPQRAPRERVKPSIKIVENIQLVPPKKEIMGEMRNTKVETRPPEAGLSTSRKSKEWTTVERGSKKSKKARQQQERQGGSVSATRSRSRSKNARSSAAGNKKPNEKKGVRRSLPRTAAVAIKGKGENFSYAAAFKEAGEAISLKDLKIKTSKVRPMGDIL</sequence>
<keyword evidence="3" id="KW-1185">Reference proteome</keyword>
<feature type="region of interest" description="Disordered" evidence="1">
    <location>
        <begin position="1"/>
        <end position="132"/>
    </location>
</feature>
<name>A0A0J7K670_LASNI</name>
<proteinExistence type="predicted"/>
<feature type="compositionally biased region" description="Basic and acidic residues" evidence="1">
    <location>
        <begin position="69"/>
        <end position="80"/>
    </location>
</feature>
<gene>
    <name evidence="2" type="ORF">RF55_15524</name>
</gene>
<comment type="caution">
    <text evidence="2">The sequence shown here is derived from an EMBL/GenBank/DDBJ whole genome shotgun (WGS) entry which is preliminary data.</text>
</comment>
<evidence type="ECO:0000313" key="3">
    <source>
        <dbReference type="Proteomes" id="UP000036403"/>
    </source>
</evidence>
<feature type="compositionally biased region" description="Basic and acidic residues" evidence="1">
    <location>
        <begin position="1"/>
        <end position="15"/>
    </location>
</feature>
<protein>
    <submittedName>
        <fullName evidence="2">Proline-rich p65 protein</fullName>
    </submittedName>
</protein>
<dbReference type="AlphaFoldDB" id="A0A0J7K670"/>
<reference evidence="2 3" key="1">
    <citation type="submission" date="2015-04" db="EMBL/GenBank/DDBJ databases">
        <title>Lasius niger genome sequencing.</title>
        <authorList>
            <person name="Konorov E.A."/>
            <person name="Nikitin M.A."/>
            <person name="Kirill M.V."/>
            <person name="Chang P."/>
        </authorList>
    </citation>
    <scope>NUCLEOTIDE SEQUENCE [LARGE SCALE GENOMIC DNA]</scope>
    <source>
        <tissue evidence="2">Whole</tissue>
    </source>
</reference>
<dbReference type="PaxDb" id="67767-A0A0J7K670"/>
<evidence type="ECO:0000256" key="1">
    <source>
        <dbReference type="SAM" id="MobiDB-lite"/>
    </source>
</evidence>
<evidence type="ECO:0000313" key="2">
    <source>
        <dbReference type="EMBL" id="KMQ85744.1"/>
    </source>
</evidence>